<dbReference type="Pfam" id="PF16320">
    <property type="entry name" value="Ribosomal_L12_N"/>
    <property type="match status" value="1"/>
</dbReference>
<evidence type="ECO:0000256" key="5">
    <source>
        <dbReference type="ARBA" id="ARBA00082754"/>
    </source>
</evidence>
<keyword evidence="3" id="KW-0687">Ribonucleoprotein</keyword>
<keyword evidence="9" id="KW-1185">Reference proteome</keyword>
<evidence type="ECO:0000256" key="2">
    <source>
        <dbReference type="ARBA" id="ARBA00022980"/>
    </source>
</evidence>
<dbReference type="InterPro" id="IPR000206">
    <property type="entry name" value="Ribosomal_bL12"/>
</dbReference>
<gene>
    <name evidence="8" type="ORF">T459_07057</name>
</gene>
<dbReference type="GO" id="GO:0006412">
    <property type="term" value="P:translation"/>
    <property type="evidence" value="ECO:0000318"/>
    <property type="project" value="GO_Central"/>
</dbReference>
<dbReference type="Gene3D" id="3.30.1390.10">
    <property type="match status" value="1"/>
</dbReference>
<evidence type="ECO:0000256" key="3">
    <source>
        <dbReference type="ARBA" id="ARBA00023274"/>
    </source>
</evidence>
<dbReference type="Proteomes" id="UP000222542">
    <property type="component" value="Unassembled WGS sequence"/>
</dbReference>
<evidence type="ECO:0000256" key="1">
    <source>
        <dbReference type="ARBA" id="ARBA00007197"/>
    </source>
</evidence>
<evidence type="ECO:0000259" key="7">
    <source>
        <dbReference type="Pfam" id="PF16320"/>
    </source>
</evidence>
<dbReference type="InterPro" id="IPR014719">
    <property type="entry name" value="Ribosomal_bL12_C/ClpS-like"/>
</dbReference>
<dbReference type="STRING" id="4072.A0A2G3ACI2"/>
<dbReference type="Gene3D" id="1.20.5.710">
    <property type="entry name" value="Single helix bin"/>
    <property type="match status" value="1"/>
</dbReference>
<dbReference type="PANTHER" id="PTHR45987:SF4">
    <property type="entry name" value="LARGE RIBOSOMAL SUBUNIT PROTEIN BL12M"/>
    <property type="match status" value="1"/>
</dbReference>
<dbReference type="SUPFAM" id="SSF48300">
    <property type="entry name" value="Ribosomal protein L7/12, oligomerisation (N-terminal) domain"/>
    <property type="match status" value="1"/>
</dbReference>
<dbReference type="GO" id="GO:0005840">
    <property type="term" value="C:ribosome"/>
    <property type="evidence" value="ECO:0007669"/>
    <property type="project" value="UniProtKB-KW"/>
</dbReference>
<feature type="domain" description="Large ribosomal subunit protein bL12 oligomerization" evidence="7">
    <location>
        <begin position="58"/>
        <end position="96"/>
    </location>
</feature>
<dbReference type="GO" id="GO:0003735">
    <property type="term" value="F:structural constituent of ribosome"/>
    <property type="evidence" value="ECO:0000318"/>
    <property type="project" value="GO_Central"/>
</dbReference>
<reference evidence="8 9" key="2">
    <citation type="journal article" date="2017" name="Genome Biol.">
        <title>New reference genome sequences of hot pepper reveal the massive evolution of plant disease-resistance genes by retroduplication.</title>
        <authorList>
            <person name="Kim S."/>
            <person name="Park J."/>
            <person name="Yeom S.I."/>
            <person name="Kim Y.M."/>
            <person name="Seo E."/>
            <person name="Kim K.T."/>
            <person name="Kim M.S."/>
            <person name="Lee J.M."/>
            <person name="Cheong K."/>
            <person name="Shin H.S."/>
            <person name="Kim S.B."/>
            <person name="Han K."/>
            <person name="Lee J."/>
            <person name="Park M."/>
            <person name="Lee H.A."/>
            <person name="Lee H.Y."/>
            <person name="Lee Y."/>
            <person name="Oh S."/>
            <person name="Lee J.H."/>
            <person name="Choi E."/>
            <person name="Choi E."/>
            <person name="Lee S.E."/>
            <person name="Jeon J."/>
            <person name="Kim H."/>
            <person name="Choi G."/>
            <person name="Song H."/>
            <person name="Lee J."/>
            <person name="Lee S.C."/>
            <person name="Kwon J.K."/>
            <person name="Lee H.Y."/>
            <person name="Koo N."/>
            <person name="Hong Y."/>
            <person name="Kim R.W."/>
            <person name="Kang W.H."/>
            <person name="Huh J.H."/>
            <person name="Kang B.C."/>
            <person name="Yang T.J."/>
            <person name="Lee Y.H."/>
            <person name="Bennetzen J.L."/>
            <person name="Choi D."/>
        </authorList>
    </citation>
    <scope>NUCLEOTIDE SEQUENCE [LARGE SCALE GENOMIC DNA]</scope>
    <source>
        <strain evidence="9">cv. CM334</strain>
    </source>
</reference>
<evidence type="ECO:0000313" key="9">
    <source>
        <dbReference type="Proteomes" id="UP000222542"/>
    </source>
</evidence>
<dbReference type="EMBL" id="AYRZ02000002">
    <property type="protein sequence ID" value="PHT91944.1"/>
    <property type="molecule type" value="Genomic_DNA"/>
</dbReference>
<name>A0A2G3ACI2_CAPAN</name>
<comment type="caution">
    <text evidence="8">The sequence shown here is derived from an EMBL/GenBank/DDBJ whole genome shotgun (WGS) entry which is preliminary data.</text>
</comment>
<proteinExistence type="inferred from homology"/>
<dbReference type="GO" id="GO:0005737">
    <property type="term" value="C:cytoplasm"/>
    <property type="evidence" value="ECO:0007669"/>
    <property type="project" value="UniProtKB-ARBA"/>
</dbReference>
<organism evidence="8 9">
    <name type="scientific">Capsicum annuum</name>
    <name type="common">Capsicum pepper</name>
    <dbReference type="NCBI Taxonomy" id="4072"/>
    <lineage>
        <taxon>Eukaryota</taxon>
        <taxon>Viridiplantae</taxon>
        <taxon>Streptophyta</taxon>
        <taxon>Embryophyta</taxon>
        <taxon>Tracheophyta</taxon>
        <taxon>Spermatophyta</taxon>
        <taxon>Magnoliopsida</taxon>
        <taxon>eudicotyledons</taxon>
        <taxon>Gunneridae</taxon>
        <taxon>Pentapetalae</taxon>
        <taxon>asterids</taxon>
        <taxon>lamiids</taxon>
        <taxon>Solanales</taxon>
        <taxon>Solanaceae</taxon>
        <taxon>Solanoideae</taxon>
        <taxon>Capsiceae</taxon>
        <taxon>Capsicum</taxon>
    </lineage>
</organism>
<dbReference type="InterPro" id="IPR013823">
    <property type="entry name" value="Ribosomal_bL12_C"/>
</dbReference>
<evidence type="ECO:0000259" key="6">
    <source>
        <dbReference type="Pfam" id="PF00542"/>
    </source>
</evidence>
<dbReference type="GO" id="GO:1990904">
    <property type="term" value="C:ribonucleoprotein complex"/>
    <property type="evidence" value="ECO:0007669"/>
    <property type="project" value="UniProtKB-KW"/>
</dbReference>
<dbReference type="Pfam" id="PF00542">
    <property type="entry name" value="Ribosomal_L12"/>
    <property type="match status" value="1"/>
</dbReference>
<sequence length="250" mass="27504">MRCFNRFISHSLLYRRSRTISAYYQTPYLHSQIPHFTIQSFSTSAQESKPAPSERVSSIVNEISGLTLLEVSDLGEVLRKKMGIEEMPVMAMMMPGMGFSAGGMKGKGGAAAGKTEEKAEKTVFDLKLEGGFDAGAKIKIIKEVRSFTDLGLKEAKDLVEKAPTCLKKGVTKEEAEKIIEKMKGVGAKIGRFESLLEKEGAECTKLPLCIESGGRFLDCIFATKFRELTGHDFVTESGFGDASCWEVRGY</sequence>
<dbReference type="PANTHER" id="PTHR45987">
    <property type="entry name" value="39S RIBOSOMAL PROTEIN L12"/>
    <property type="match status" value="1"/>
</dbReference>
<feature type="domain" description="Large ribosomal subunit protein bL12 C-terminal" evidence="6">
    <location>
        <begin position="124"/>
        <end position="189"/>
    </location>
</feature>
<reference evidence="8 9" key="1">
    <citation type="journal article" date="2014" name="Nat. Genet.">
        <title>Genome sequence of the hot pepper provides insights into the evolution of pungency in Capsicum species.</title>
        <authorList>
            <person name="Kim S."/>
            <person name="Park M."/>
            <person name="Yeom S.I."/>
            <person name="Kim Y.M."/>
            <person name="Lee J.M."/>
            <person name="Lee H.A."/>
            <person name="Seo E."/>
            <person name="Choi J."/>
            <person name="Cheong K."/>
            <person name="Kim K.T."/>
            <person name="Jung K."/>
            <person name="Lee G.W."/>
            <person name="Oh S.K."/>
            <person name="Bae C."/>
            <person name="Kim S.B."/>
            <person name="Lee H.Y."/>
            <person name="Kim S.Y."/>
            <person name="Kim M.S."/>
            <person name="Kang B.C."/>
            <person name="Jo Y.D."/>
            <person name="Yang H.B."/>
            <person name="Jeong H.J."/>
            <person name="Kang W.H."/>
            <person name="Kwon J.K."/>
            <person name="Shin C."/>
            <person name="Lim J.Y."/>
            <person name="Park J.H."/>
            <person name="Huh J.H."/>
            <person name="Kim J.S."/>
            <person name="Kim B.D."/>
            <person name="Cohen O."/>
            <person name="Paran I."/>
            <person name="Suh M.C."/>
            <person name="Lee S.B."/>
            <person name="Kim Y.K."/>
            <person name="Shin Y."/>
            <person name="Noh S.J."/>
            <person name="Park J."/>
            <person name="Seo Y.S."/>
            <person name="Kwon S.Y."/>
            <person name="Kim H.A."/>
            <person name="Park J.M."/>
            <person name="Kim H.J."/>
            <person name="Choi S.B."/>
            <person name="Bosland P.W."/>
            <person name="Reeves G."/>
            <person name="Jo S.H."/>
            <person name="Lee B.W."/>
            <person name="Cho H.T."/>
            <person name="Choi H.S."/>
            <person name="Lee M.S."/>
            <person name="Yu Y."/>
            <person name="Do Choi Y."/>
            <person name="Park B.S."/>
            <person name="van Deynze A."/>
            <person name="Ashrafi H."/>
            <person name="Hill T."/>
            <person name="Kim W.T."/>
            <person name="Pai H.S."/>
            <person name="Ahn H.K."/>
            <person name="Yeam I."/>
            <person name="Giovannoni J.J."/>
            <person name="Rose J.K."/>
            <person name="Sorensen I."/>
            <person name="Lee S.J."/>
            <person name="Kim R.W."/>
            <person name="Choi I.Y."/>
            <person name="Choi B.S."/>
            <person name="Lim J.S."/>
            <person name="Lee Y.H."/>
            <person name="Choi D."/>
        </authorList>
    </citation>
    <scope>NUCLEOTIDE SEQUENCE [LARGE SCALE GENOMIC DNA]</scope>
    <source>
        <strain evidence="9">cv. CM334</strain>
    </source>
</reference>
<dbReference type="FunFam" id="3.30.1390.10:FF:000001">
    <property type="entry name" value="50S ribosomal protein L7/L12"/>
    <property type="match status" value="1"/>
</dbReference>
<keyword evidence="2" id="KW-0689">Ribosomal protein</keyword>
<comment type="similarity">
    <text evidence="1">Belongs to the bacterial ribosomal protein bL12 family.</text>
</comment>
<evidence type="ECO:0000256" key="4">
    <source>
        <dbReference type="ARBA" id="ARBA00072688"/>
    </source>
</evidence>
<dbReference type="Gramene" id="PHT91944">
    <property type="protein sequence ID" value="PHT91944"/>
    <property type="gene ID" value="T459_07057"/>
</dbReference>
<dbReference type="GO" id="GO:0003729">
    <property type="term" value="F:mRNA binding"/>
    <property type="evidence" value="ECO:0000318"/>
    <property type="project" value="GO_Central"/>
</dbReference>
<protein>
    <recommendedName>
        <fullName evidence="4">Large ribosomal subunit protein bL12c</fullName>
    </recommendedName>
    <alternativeName>
        <fullName evidence="5">CL12</fullName>
    </alternativeName>
</protein>
<dbReference type="HAMAP" id="MF_00368">
    <property type="entry name" value="Ribosomal_bL12"/>
    <property type="match status" value="1"/>
</dbReference>
<dbReference type="CDD" id="cd00387">
    <property type="entry name" value="Ribosomal_L7_L12"/>
    <property type="match status" value="1"/>
</dbReference>
<dbReference type="AlphaFoldDB" id="A0A2G3ACI2"/>
<dbReference type="InterPro" id="IPR008932">
    <property type="entry name" value="Ribosomal_bL12_oligo"/>
</dbReference>
<dbReference type="SUPFAM" id="SSF54736">
    <property type="entry name" value="ClpS-like"/>
    <property type="match status" value="1"/>
</dbReference>
<evidence type="ECO:0000313" key="8">
    <source>
        <dbReference type="EMBL" id="PHT91944.1"/>
    </source>
</evidence>
<accession>A0A2G3ACI2</accession>
<dbReference type="InterPro" id="IPR036235">
    <property type="entry name" value="Ribosomal_bL12_oligo_N_sf"/>
</dbReference>